<evidence type="ECO:0000256" key="2">
    <source>
        <dbReference type="ARBA" id="ARBA00012438"/>
    </source>
</evidence>
<evidence type="ECO:0000256" key="4">
    <source>
        <dbReference type="ARBA" id="ARBA00022679"/>
    </source>
</evidence>
<dbReference type="Proteomes" id="UP000638188">
    <property type="component" value="Unassembled WGS sequence"/>
</dbReference>
<dbReference type="InterPro" id="IPR035965">
    <property type="entry name" value="PAS-like_dom_sf"/>
</dbReference>
<dbReference type="PANTHER" id="PTHR43047">
    <property type="entry name" value="TWO-COMPONENT HISTIDINE PROTEIN KINASE"/>
    <property type="match status" value="1"/>
</dbReference>
<dbReference type="Pfam" id="PF08447">
    <property type="entry name" value="PAS_3"/>
    <property type="match status" value="1"/>
</dbReference>
<dbReference type="SUPFAM" id="SSF55785">
    <property type="entry name" value="PYP-like sensor domain (PAS domain)"/>
    <property type="match status" value="2"/>
</dbReference>
<dbReference type="InterPro" id="IPR000700">
    <property type="entry name" value="PAS-assoc_C"/>
</dbReference>
<feature type="domain" description="PAS" evidence="8">
    <location>
        <begin position="178"/>
        <end position="251"/>
    </location>
</feature>
<dbReference type="Pfam" id="PF01590">
    <property type="entry name" value="GAF"/>
    <property type="match status" value="1"/>
</dbReference>
<evidence type="ECO:0000256" key="5">
    <source>
        <dbReference type="ARBA" id="ARBA00022777"/>
    </source>
</evidence>
<reference evidence="11" key="1">
    <citation type="journal article" date="2019" name="Int. J. Syst. Evol. Microbiol.">
        <title>The Global Catalogue of Microorganisms (GCM) 10K type strain sequencing project: providing services to taxonomists for standard genome sequencing and annotation.</title>
        <authorList>
            <consortium name="The Broad Institute Genomics Platform"/>
            <consortium name="The Broad Institute Genome Sequencing Center for Infectious Disease"/>
            <person name="Wu L."/>
            <person name="Ma J."/>
        </authorList>
    </citation>
    <scope>NUCLEOTIDE SEQUENCE [LARGE SCALE GENOMIC DNA]</scope>
    <source>
        <strain evidence="11">CGMCC 1.12482</strain>
    </source>
</reference>
<dbReference type="InterPro" id="IPR036890">
    <property type="entry name" value="HATPase_C_sf"/>
</dbReference>
<keyword evidence="5" id="KW-0418">Kinase</keyword>
<dbReference type="CDD" id="cd16922">
    <property type="entry name" value="HATPase_EvgS-ArcB-TorS-like"/>
    <property type="match status" value="1"/>
</dbReference>
<dbReference type="InterPro" id="IPR036097">
    <property type="entry name" value="HisK_dim/P_sf"/>
</dbReference>
<dbReference type="InterPro" id="IPR029016">
    <property type="entry name" value="GAF-like_dom_sf"/>
</dbReference>
<proteinExistence type="predicted"/>
<dbReference type="NCBIfam" id="TIGR00229">
    <property type="entry name" value="sensory_box"/>
    <property type="match status" value="2"/>
</dbReference>
<name>A0ABQ1PIQ3_9GAMM</name>
<sequence>MQPPEKPENEASRLQALNDSGLLFSAAEPRFDRITRLAQRIFGVDIALISLVGDDIQWFKSRQGLDAAETGRDVSFCGHAILQNEIFVVADATKDHRFSDNPLVLDAPQIRFYAGAPLQTDPDNAEGPHKIGTLCLIHSQPRTLSKEDLQTLRDLADLVELEIRQARMKRQLARAEVAEERLASVIEGTNIGTWEWNVQTGETVFNERWANIVGHTLDELAPISIDTWMSLAHPEDLPASEQALHAHFSGETDFYDVQCRMRHKGGDWVWVHDRGRLISRSADGQPLWMAGTHADVSAQVNAQMALRENEARLRGLFELSPYGIALNDYENGHFLDINAALLAPTGYTREEFCQLSYWEITPQEYAPQEEKQLRSMQETGRYGPFEKEYIRKDGSRYPVLLNGMVVNDANGRKLIWSIVEDISERKRMQRMKDEFVSTVSHELRTPLTAIRGALALVTSGALGTLPADADGMVKVAQNNSQRLLFLINDLLDMEKLLVGKMVFDLQWHAIAPLIQTSLQENQPYASLYQVTLNFINHVDQAQVNADASRLQQVMSNLLSNAIKFSRRGSEVSVSTDWHDTHIRITVSDQGSGIASEFHDRVFQKFAQADSSDTRKQGGTGLGLAITRELVESMHGNVSFESEKGKGARFFVDLPARNLSDRNVDE</sequence>
<evidence type="ECO:0000259" key="8">
    <source>
        <dbReference type="PROSITE" id="PS50112"/>
    </source>
</evidence>
<dbReference type="SMART" id="SM00065">
    <property type="entry name" value="GAF"/>
    <property type="match status" value="1"/>
</dbReference>
<dbReference type="Pfam" id="PF00512">
    <property type="entry name" value="HisKA"/>
    <property type="match status" value="1"/>
</dbReference>
<dbReference type="PROSITE" id="PS50112">
    <property type="entry name" value="PAS"/>
    <property type="match status" value="1"/>
</dbReference>
<feature type="domain" description="PAC" evidence="9">
    <location>
        <begin position="383"/>
        <end position="434"/>
    </location>
</feature>
<dbReference type="RefSeq" id="WP_150278601.1">
    <property type="nucleotide sequence ID" value="NZ_BMFF01000003.1"/>
</dbReference>
<accession>A0ABQ1PIQ3</accession>
<evidence type="ECO:0000259" key="7">
    <source>
        <dbReference type="PROSITE" id="PS50109"/>
    </source>
</evidence>
<comment type="catalytic activity">
    <reaction evidence="1">
        <text>ATP + protein L-histidine = ADP + protein N-phospho-L-histidine.</text>
        <dbReference type="EC" id="2.7.13.3"/>
    </reaction>
</comment>
<dbReference type="PRINTS" id="PR00344">
    <property type="entry name" value="BCTRLSENSOR"/>
</dbReference>
<organism evidence="10 11">
    <name type="scientific">Halopseudomonas salina</name>
    <dbReference type="NCBI Taxonomy" id="1323744"/>
    <lineage>
        <taxon>Bacteria</taxon>
        <taxon>Pseudomonadati</taxon>
        <taxon>Pseudomonadota</taxon>
        <taxon>Gammaproteobacteria</taxon>
        <taxon>Pseudomonadales</taxon>
        <taxon>Pseudomonadaceae</taxon>
        <taxon>Halopseudomonas</taxon>
    </lineage>
</organism>
<dbReference type="InterPro" id="IPR013655">
    <property type="entry name" value="PAS_fold_3"/>
</dbReference>
<dbReference type="SMART" id="SM00086">
    <property type="entry name" value="PAC"/>
    <property type="match status" value="2"/>
</dbReference>
<dbReference type="SMART" id="SM00091">
    <property type="entry name" value="PAS"/>
    <property type="match status" value="2"/>
</dbReference>
<feature type="domain" description="PAC" evidence="9">
    <location>
        <begin position="255"/>
        <end position="308"/>
    </location>
</feature>
<dbReference type="CDD" id="cd00130">
    <property type="entry name" value="PAS"/>
    <property type="match status" value="2"/>
</dbReference>
<dbReference type="InterPro" id="IPR004358">
    <property type="entry name" value="Sig_transdc_His_kin-like_C"/>
</dbReference>
<dbReference type="EC" id="2.7.13.3" evidence="2"/>
<dbReference type="Gene3D" id="3.30.450.40">
    <property type="match status" value="1"/>
</dbReference>
<dbReference type="SUPFAM" id="SSF55874">
    <property type="entry name" value="ATPase domain of HSP90 chaperone/DNA topoisomerase II/histidine kinase"/>
    <property type="match status" value="1"/>
</dbReference>
<feature type="coiled-coil region" evidence="6">
    <location>
        <begin position="149"/>
        <end position="178"/>
    </location>
</feature>
<evidence type="ECO:0000313" key="10">
    <source>
        <dbReference type="EMBL" id="GGC97713.1"/>
    </source>
</evidence>
<dbReference type="EMBL" id="BMFF01000003">
    <property type="protein sequence ID" value="GGC97713.1"/>
    <property type="molecule type" value="Genomic_DNA"/>
</dbReference>
<dbReference type="SMART" id="SM00388">
    <property type="entry name" value="HisKA"/>
    <property type="match status" value="1"/>
</dbReference>
<dbReference type="SMART" id="SM00387">
    <property type="entry name" value="HATPase_c"/>
    <property type="match status" value="1"/>
</dbReference>
<protein>
    <recommendedName>
        <fullName evidence="2">histidine kinase</fullName>
        <ecNumber evidence="2">2.7.13.3</ecNumber>
    </recommendedName>
</protein>
<dbReference type="PROSITE" id="PS50109">
    <property type="entry name" value="HIS_KIN"/>
    <property type="match status" value="1"/>
</dbReference>
<keyword evidence="4" id="KW-0808">Transferase</keyword>
<dbReference type="Gene3D" id="1.10.287.130">
    <property type="match status" value="1"/>
</dbReference>
<keyword evidence="3" id="KW-0597">Phosphoprotein</keyword>
<dbReference type="CDD" id="cd00082">
    <property type="entry name" value="HisKA"/>
    <property type="match status" value="1"/>
</dbReference>
<comment type="caution">
    <text evidence="10">The sequence shown here is derived from an EMBL/GenBank/DDBJ whole genome shotgun (WGS) entry which is preliminary data.</text>
</comment>
<evidence type="ECO:0000313" key="11">
    <source>
        <dbReference type="Proteomes" id="UP000638188"/>
    </source>
</evidence>
<evidence type="ECO:0000256" key="6">
    <source>
        <dbReference type="SAM" id="Coils"/>
    </source>
</evidence>
<feature type="domain" description="Histidine kinase" evidence="7">
    <location>
        <begin position="438"/>
        <end position="657"/>
    </location>
</feature>
<gene>
    <name evidence="10" type="ORF">GCM10007418_16380</name>
</gene>
<dbReference type="Gene3D" id="3.30.565.10">
    <property type="entry name" value="Histidine kinase-like ATPase, C-terminal domain"/>
    <property type="match status" value="1"/>
</dbReference>
<evidence type="ECO:0000256" key="3">
    <source>
        <dbReference type="ARBA" id="ARBA00022553"/>
    </source>
</evidence>
<dbReference type="PANTHER" id="PTHR43047:SF72">
    <property type="entry name" value="OSMOSENSING HISTIDINE PROTEIN KINASE SLN1"/>
    <property type="match status" value="1"/>
</dbReference>
<dbReference type="InterPro" id="IPR003661">
    <property type="entry name" value="HisK_dim/P_dom"/>
</dbReference>
<dbReference type="SUPFAM" id="SSF55781">
    <property type="entry name" value="GAF domain-like"/>
    <property type="match status" value="1"/>
</dbReference>
<evidence type="ECO:0000259" key="9">
    <source>
        <dbReference type="PROSITE" id="PS50113"/>
    </source>
</evidence>
<dbReference type="Pfam" id="PF02518">
    <property type="entry name" value="HATPase_c"/>
    <property type="match status" value="1"/>
</dbReference>
<dbReference type="SUPFAM" id="SSF47384">
    <property type="entry name" value="Homodimeric domain of signal transducing histidine kinase"/>
    <property type="match status" value="1"/>
</dbReference>
<keyword evidence="6" id="KW-0175">Coiled coil</keyword>
<dbReference type="Gene3D" id="3.30.450.20">
    <property type="entry name" value="PAS domain"/>
    <property type="match status" value="2"/>
</dbReference>
<dbReference type="InterPro" id="IPR003594">
    <property type="entry name" value="HATPase_dom"/>
</dbReference>
<dbReference type="InterPro" id="IPR005467">
    <property type="entry name" value="His_kinase_dom"/>
</dbReference>
<dbReference type="InterPro" id="IPR000014">
    <property type="entry name" value="PAS"/>
</dbReference>
<dbReference type="InterPro" id="IPR001610">
    <property type="entry name" value="PAC"/>
</dbReference>
<dbReference type="Pfam" id="PF13426">
    <property type="entry name" value="PAS_9"/>
    <property type="match status" value="1"/>
</dbReference>
<dbReference type="PROSITE" id="PS50113">
    <property type="entry name" value="PAC"/>
    <property type="match status" value="2"/>
</dbReference>
<evidence type="ECO:0000256" key="1">
    <source>
        <dbReference type="ARBA" id="ARBA00000085"/>
    </source>
</evidence>
<keyword evidence="11" id="KW-1185">Reference proteome</keyword>
<dbReference type="InterPro" id="IPR003018">
    <property type="entry name" value="GAF"/>
</dbReference>